<dbReference type="PANTHER" id="PTHR23416">
    <property type="entry name" value="SIALIC ACID SYNTHASE-RELATED"/>
    <property type="match status" value="1"/>
</dbReference>
<dbReference type="Pfam" id="PF14602">
    <property type="entry name" value="Hexapep_2"/>
    <property type="match status" value="1"/>
</dbReference>
<dbReference type="InterPro" id="IPR024688">
    <property type="entry name" value="Mac_dom"/>
</dbReference>
<evidence type="ECO:0000256" key="3">
    <source>
        <dbReference type="ARBA" id="ARBA00022679"/>
    </source>
</evidence>
<evidence type="ECO:0000313" key="9">
    <source>
        <dbReference type="EMBL" id="VDZ56577.1"/>
    </source>
</evidence>
<dbReference type="EMBL" id="LR134117">
    <property type="protein sequence ID" value="VDZ56577.1"/>
    <property type="molecule type" value="Genomic_DNA"/>
</dbReference>
<evidence type="ECO:0000256" key="1">
    <source>
        <dbReference type="ARBA" id="ARBA00007274"/>
    </source>
</evidence>
<name>A0A3S4DHB0_SEROD</name>
<reference evidence="9 10" key="1">
    <citation type="submission" date="2018-12" db="EMBL/GenBank/DDBJ databases">
        <authorList>
            <consortium name="Pathogen Informatics"/>
        </authorList>
    </citation>
    <scope>NUCLEOTIDE SEQUENCE [LARGE SCALE GENOMIC DNA]</scope>
    <source>
        <strain evidence="9 10">NCTC11214</strain>
    </source>
</reference>
<dbReference type="AlphaFoldDB" id="A0A3S4DHB0"/>
<keyword evidence="4" id="KW-0677">Repeat</keyword>
<dbReference type="InterPro" id="IPR001451">
    <property type="entry name" value="Hexapep"/>
</dbReference>
<dbReference type="Pfam" id="PF12464">
    <property type="entry name" value="Mac"/>
    <property type="match status" value="1"/>
</dbReference>
<dbReference type="SUPFAM" id="SSF51161">
    <property type="entry name" value="Trimeric LpxA-like enzymes"/>
    <property type="match status" value="1"/>
</dbReference>
<comment type="similarity">
    <text evidence="1">Belongs to the transferase hexapeptide repeat family.</text>
</comment>
<dbReference type="KEGG" id="sof:NCTC11214_02153"/>
<gene>
    <name evidence="9" type="ORF">NCTC11214_02153</name>
</gene>
<dbReference type="RefSeq" id="WP_004957874.1">
    <property type="nucleotide sequence ID" value="NZ_LR134117.1"/>
</dbReference>
<dbReference type="GO" id="GO:0016407">
    <property type="term" value="F:acetyltransferase activity"/>
    <property type="evidence" value="ECO:0007669"/>
    <property type="project" value="InterPro"/>
</dbReference>
<dbReference type="PROSITE" id="PS00101">
    <property type="entry name" value="HEXAPEP_TRANSFERASES"/>
    <property type="match status" value="1"/>
</dbReference>
<evidence type="ECO:0000313" key="10">
    <source>
        <dbReference type="Proteomes" id="UP000281391"/>
    </source>
</evidence>
<keyword evidence="3 9" id="KW-0808">Transferase</keyword>
<evidence type="ECO:0000256" key="2">
    <source>
        <dbReference type="ARBA" id="ARBA00022458"/>
    </source>
</evidence>
<comment type="function">
    <text evidence="6">Acetyltransferase implicated in the O-acetylation of Nod factors.</text>
</comment>
<evidence type="ECO:0000256" key="6">
    <source>
        <dbReference type="ARBA" id="ARBA00055587"/>
    </source>
</evidence>
<dbReference type="CDD" id="cd03357">
    <property type="entry name" value="LbH_MAT_GAT"/>
    <property type="match status" value="1"/>
</dbReference>
<dbReference type="InterPro" id="IPR011004">
    <property type="entry name" value="Trimer_LpxA-like_sf"/>
</dbReference>
<keyword evidence="2" id="KW-0536">Nodulation</keyword>
<dbReference type="Gene3D" id="2.160.10.10">
    <property type="entry name" value="Hexapeptide repeat proteins"/>
    <property type="match status" value="1"/>
</dbReference>
<dbReference type="FunFam" id="2.160.10.10:FF:000025">
    <property type="entry name" value="Hexapeptide-repeat containing-acetyltransferase"/>
    <property type="match status" value="1"/>
</dbReference>
<sequence length="190" mass="20856">MTEREKLLRGEIYNSRDAELIDLYHRARALSKQLGALDSQQMDEKNRLLSQLFAHWGQQSWIETPFWCDYGQHISIGNNCFINVNAVFLDCNTITIGDNTLIGPNLQVYTPSHPLKASERLTGDADFPFQTSARPVTIGSNVWIGGNVLILPGVTIGDGSTIGAGSIVTGDIPTNVLAMGQPCKVIRVLE</sequence>
<accession>A0A3S4DHB0</accession>
<evidence type="ECO:0000259" key="8">
    <source>
        <dbReference type="SMART" id="SM01266"/>
    </source>
</evidence>
<proteinExistence type="inferred from homology"/>
<dbReference type="Proteomes" id="UP000281391">
    <property type="component" value="Chromosome"/>
</dbReference>
<evidence type="ECO:0000256" key="5">
    <source>
        <dbReference type="ARBA" id="ARBA00023315"/>
    </source>
</evidence>
<feature type="domain" description="Maltose/galactoside acetyltransferase" evidence="8">
    <location>
        <begin position="4"/>
        <end position="58"/>
    </location>
</feature>
<dbReference type="SMART" id="SM01266">
    <property type="entry name" value="Mac"/>
    <property type="match status" value="1"/>
</dbReference>
<organism evidence="9 10">
    <name type="scientific">Serratia odorifera</name>
    <dbReference type="NCBI Taxonomy" id="618"/>
    <lineage>
        <taxon>Bacteria</taxon>
        <taxon>Pseudomonadati</taxon>
        <taxon>Pseudomonadota</taxon>
        <taxon>Gammaproteobacteria</taxon>
        <taxon>Enterobacterales</taxon>
        <taxon>Yersiniaceae</taxon>
        <taxon>Serratia</taxon>
    </lineage>
</organism>
<dbReference type="PANTHER" id="PTHR23416:SF23">
    <property type="entry name" value="ACETYLTRANSFERASE C18B11.09C-RELATED"/>
    <property type="match status" value="1"/>
</dbReference>
<dbReference type="Pfam" id="PF00132">
    <property type="entry name" value="Hexapep"/>
    <property type="match status" value="1"/>
</dbReference>
<dbReference type="InterPro" id="IPR051159">
    <property type="entry name" value="Hexapeptide_acetyltransf"/>
</dbReference>
<dbReference type="GO" id="GO:0008374">
    <property type="term" value="F:O-acyltransferase activity"/>
    <property type="evidence" value="ECO:0007669"/>
    <property type="project" value="TreeGrafter"/>
</dbReference>
<keyword evidence="5 9" id="KW-0012">Acyltransferase</keyword>
<evidence type="ECO:0000256" key="7">
    <source>
        <dbReference type="ARBA" id="ARBA00067695"/>
    </source>
</evidence>
<protein>
    <recommendedName>
        <fullName evidence="7">Nodulation protein L</fullName>
    </recommendedName>
</protein>
<evidence type="ECO:0000256" key="4">
    <source>
        <dbReference type="ARBA" id="ARBA00022737"/>
    </source>
</evidence>
<dbReference type="InterPro" id="IPR018357">
    <property type="entry name" value="Hexapep_transf_CS"/>
</dbReference>